<sequence>MPIVNTFETDKFHTLTNRLLTKQKFNKQTSAEVLKTIEAMRSSNPGTSNQRITTNFTTPNLRLERSSVMKLDSHMQTRSGDNIYLSSTIIPNIDLDEQSSNKNQNTGFSSASIALQTSEGKLHELKAMQKHLINLTHEEPNKPKYEPRKPTLESIRHAIERAKREDIDRHKSTGTDDLLLFSQSAPVCDAITCTDSKAETTHKSEKKVRKVKTKTKGVRIKKKKKKSDSKSKLPCTRRWE</sequence>
<accession>A0A9P0GNC6</accession>
<dbReference type="Proteomes" id="UP001153636">
    <property type="component" value="Chromosome 9"/>
</dbReference>
<organism evidence="2 3">
    <name type="scientific">Psylliodes chrysocephalus</name>
    <dbReference type="NCBI Taxonomy" id="3402493"/>
    <lineage>
        <taxon>Eukaryota</taxon>
        <taxon>Metazoa</taxon>
        <taxon>Ecdysozoa</taxon>
        <taxon>Arthropoda</taxon>
        <taxon>Hexapoda</taxon>
        <taxon>Insecta</taxon>
        <taxon>Pterygota</taxon>
        <taxon>Neoptera</taxon>
        <taxon>Endopterygota</taxon>
        <taxon>Coleoptera</taxon>
        <taxon>Polyphaga</taxon>
        <taxon>Cucujiformia</taxon>
        <taxon>Chrysomeloidea</taxon>
        <taxon>Chrysomelidae</taxon>
        <taxon>Galerucinae</taxon>
        <taxon>Alticini</taxon>
        <taxon>Psylliodes</taxon>
    </lineage>
</organism>
<dbReference type="EMBL" id="OV651821">
    <property type="protein sequence ID" value="CAH1115208.1"/>
    <property type="molecule type" value="Genomic_DNA"/>
</dbReference>
<name>A0A9P0GNC6_9CUCU</name>
<feature type="compositionally biased region" description="Basic residues" evidence="1">
    <location>
        <begin position="204"/>
        <end position="227"/>
    </location>
</feature>
<evidence type="ECO:0000313" key="3">
    <source>
        <dbReference type="Proteomes" id="UP001153636"/>
    </source>
</evidence>
<evidence type="ECO:0000256" key="1">
    <source>
        <dbReference type="SAM" id="MobiDB-lite"/>
    </source>
</evidence>
<feature type="region of interest" description="Disordered" evidence="1">
    <location>
        <begin position="196"/>
        <end position="240"/>
    </location>
</feature>
<evidence type="ECO:0000313" key="2">
    <source>
        <dbReference type="EMBL" id="CAH1115208.1"/>
    </source>
</evidence>
<protein>
    <submittedName>
        <fullName evidence="2">Uncharacterized protein</fullName>
    </submittedName>
</protein>
<dbReference type="AlphaFoldDB" id="A0A9P0GNC6"/>
<gene>
    <name evidence="2" type="ORF">PSYICH_LOCUS15000</name>
</gene>
<dbReference type="OrthoDB" id="6748681at2759"/>
<reference evidence="2" key="1">
    <citation type="submission" date="2022-01" db="EMBL/GenBank/DDBJ databases">
        <authorList>
            <person name="King R."/>
        </authorList>
    </citation>
    <scope>NUCLEOTIDE SEQUENCE</scope>
</reference>
<proteinExistence type="predicted"/>
<keyword evidence="3" id="KW-1185">Reference proteome</keyword>